<feature type="transmembrane region" description="Helical" evidence="7">
    <location>
        <begin position="224"/>
        <end position="244"/>
    </location>
</feature>
<organism evidence="8 9">
    <name type="scientific">Gaiella occulta</name>
    <dbReference type="NCBI Taxonomy" id="1002870"/>
    <lineage>
        <taxon>Bacteria</taxon>
        <taxon>Bacillati</taxon>
        <taxon>Actinomycetota</taxon>
        <taxon>Thermoleophilia</taxon>
        <taxon>Gaiellales</taxon>
        <taxon>Gaiellaceae</taxon>
        <taxon>Gaiella</taxon>
    </lineage>
</organism>
<keyword evidence="9" id="KW-1185">Reference proteome</keyword>
<feature type="transmembrane region" description="Helical" evidence="7">
    <location>
        <begin position="277"/>
        <end position="300"/>
    </location>
</feature>
<accession>A0A7M2YWR3</accession>
<feature type="transmembrane region" description="Helical" evidence="7">
    <location>
        <begin position="131"/>
        <end position="149"/>
    </location>
</feature>
<dbReference type="InterPro" id="IPR022369">
    <property type="entry name" value="Integral_membrane_TerC_rswitch"/>
</dbReference>
<evidence type="ECO:0000256" key="4">
    <source>
        <dbReference type="ARBA" id="ARBA00022989"/>
    </source>
</evidence>
<dbReference type="Pfam" id="PF03741">
    <property type="entry name" value="TerC"/>
    <property type="match status" value="1"/>
</dbReference>
<reference evidence="9" key="2">
    <citation type="journal article" date="2019" name="MicrobiologyOpen">
        <title>High-quality draft genome sequence of Gaiella occulta isolated from a 150 meter deep mineral water borehole and comparison with the genome sequences of other deep-branching lineages of the phylum Actinobacteria.</title>
        <authorList>
            <person name="Severino R."/>
            <person name="Froufe H.J.C."/>
            <person name="Barroso C."/>
            <person name="Albuquerque L."/>
            <person name="Lobo-da-Cunha A."/>
            <person name="da Costa M.S."/>
            <person name="Egas C."/>
        </authorList>
    </citation>
    <scope>NUCLEOTIDE SEQUENCE [LARGE SCALE GENOMIC DNA]</scope>
    <source>
        <strain evidence="9">F2-233</strain>
    </source>
</reference>
<feature type="region of interest" description="Disordered" evidence="6">
    <location>
        <begin position="303"/>
        <end position="326"/>
    </location>
</feature>
<sequence length="326" mass="35425">MAVSWWGWVVFGAFVVAMFLVDLAAFGRGGREIPLRRAAVWSVGWTALGLGFALPLLVWRGSQATSEYLAGFLIEKSLSVDNLFVFALVFSYFAVPPALQRRVLFWGIAGALVLRGVFILGGAALLDAFHATVYVFGGFLVLTGIRMARQRGVEIHPERNPVLRLMRRALPMTDDYRGDRLTVREHGRRLATPMLAALVLVATFDVVFAVDSIPAIFAVTRDTFIVFAANAFSLLGLSALYFVLVGMLGRFVYLNVGLATILVFVGVKMILSDVVQLPHWLSLVVVVVTLAAAVAASLAWPPRGRPPSSPPLAGAQREKAGVTVER</sequence>
<reference evidence="8 9" key="1">
    <citation type="submission" date="2018-07" db="EMBL/GenBank/DDBJ databases">
        <title>High-quality-draft genome sequence of Gaiella occulta.</title>
        <authorList>
            <person name="Severino R."/>
            <person name="Froufe H.J.C."/>
            <person name="Rainey F.A."/>
            <person name="Barroso C."/>
            <person name="Albuquerque L."/>
            <person name="Lobo-Da-Cunha A."/>
            <person name="Da Costa M.S."/>
            <person name="Egas C."/>
        </authorList>
    </citation>
    <scope>NUCLEOTIDE SEQUENCE [LARGE SCALE GENOMIC DNA]</scope>
    <source>
        <strain evidence="8 9">F2-233</strain>
    </source>
</reference>
<dbReference type="EMBL" id="QQZY01000004">
    <property type="protein sequence ID" value="RDI74445.1"/>
    <property type="molecule type" value="Genomic_DNA"/>
</dbReference>
<dbReference type="PANTHER" id="PTHR30238">
    <property type="entry name" value="MEMBRANE BOUND PREDICTED REDOX MODULATOR"/>
    <property type="match status" value="1"/>
</dbReference>
<feature type="transmembrane region" description="Helical" evidence="7">
    <location>
        <begin position="78"/>
        <end position="96"/>
    </location>
</feature>
<dbReference type="PANTHER" id="PTHR30238:SF0">
    <property type="entry name" value="THYLAKOID MEMBRANE PROTEIN TERC, CHLOROPLASTIC"/>
    <property type="match status" value="1"/>
</dbReference>
<dbReference type="OrthoDB" id="5242957at2"/>
<evidence type="ECO:0000256" key="7">
    <source>
        <dbReference type="SAM" id="Phobius"/>
    </source>
</evidence>
<keyword evidence="4 7" id="KW-1133">Transmembrane helix</keyword>
<evidence type="ECO:0000256" key="1">
    <source>
        <dbReference type="ARBA" id="ARBA00004141"/>
    </source>
</evidence>
<comment type="caution">
    <text evidence="8">The sequence shown here is derived from an EMBL/GenBank/DDBJ whole genome shotgun (WGS) entry which is preliminary data.</text>
</comment>
<gene>
    <name evidence="8" type="ORF">Gocc_2021</name>
</gene>
<dbReference type="AlphaFoldDB" id="A0A7M2YWR3"/>
<name>A0A7M2YWR3_9ACTN</name>
<evidence type="ECO:0000256" key="5">
    <source>
        <dbReference type="ARBA" id="ARBA00023136"/>
    </source>
</evidence>
<protein>
    <submittedName>
        <fullName evidence="8">R-switched-Alx: TerC-type integral membrane protein</fullName>
    </submittedName>
</protein>
<evidence type="ECO:0000256" key="2">
    <source>
        <dbReference type="ARBA" id="ARBA00007511"/>
    </source>
</evidence>
<dbReference type="InterPro" id="IPR005496">
    <property type="entry name" value="Integral_membrane_TerC"/>
</dbReference>
<evidence type="ECO:0000313" key="9">
    <source>
        <dbReference type="Proteomes" id="UP000254134"/>
    </source>
</evidence>
<proteinExistence type="inferred from homology"/>
<keyword evidence="3 7" id="KW-0812">Transmembrane</keyword>
<dbReference type="Proteomes" id="UP000254134">
    <property type="component" value="Unassembled WGS sequence"/>
</dbReference>
<feature type="transmembrane region" description="Helical" evidence="7">
    <location>
        <begin position="103"/>
        <end position="125"/>
    </location>
</feature>
<feature type="transmembrane region" description="Helical" evidence="7">
    <location>
        <begin position="38"/>
        <end position="58"/>
    </location>
</feature>
<evidence type="ECO:0000313" key="8">
    <source>
        <dbReference type="EMBL" id="RDI74445.1"/>
    </source>
</evidence>
<comment type="similarity">
    <text evidence="2">Belongs to the TerC family.</text>
</comment>
<feature type="transmembrane region" description="Helical" evidence="7">
    <location>
        <begin position="194"/>
        <end position="218"/>
    </location>
</feature>
<evidence type="ECO:0000256" key="3">
    <source>
        <dbReference type="ARBA" id="ARBA00022692"/>
    </source>
</evidence>
<comment type="subcellular location">
    <subcellularLocation>
        <location evidence="1">Membrane</location>
        <topology evidence="1">Multi-pass membrane protein</topology>
    </subcellularLocation>
</comment>
<dbReference type="NCBIfam" id="TIGR03718">
    <property type="entry name" value="R_switched_Alx"/>
    <property type="match status" value="1"/>
</dbReference>
<dbReference type="RefSeq" id="WP_114796436.1">
    <property type="nucleotide sequence ID" value="NZ_QQZY01000004.1"/>
</dbReference>
<feature type="transmembrane region" description="Helical" evidence="7">
    <location>
        <begin position="6"/>
        <end position="26"/>
    </location>
</feature>
<feature type="compositionally biased region" description="Basic and acidic residues" evidence="6">
    <location>
        <begin position="316"/>
        <end position="326"/>
    </location>
</feature>
<evidence type="ECO:0000256" key="6">
    <source>
        <dbReference type="SAM" id="MobiDB-lite"/>
    </source>
</evidence>
<feature type="transmembrane region" description="Helical" evidence="7">
    <location>
        <begin position="251"/>
        <end position="271"/>
    </location>
</feature>
<dbReference type="GO" id="GO:0016020">
    <property type="term" value="C:membrane"/>
    <property type="evidence" value="ECO:0007669"/>
    <property type="project" value="UniProtKB-SubCell"/>
</dbReference>
<keyword evidence="5 7" id="KW-0472">Membrane</keyword>